<dbReference type="EC" id="4.3.1.12" evidence="2"/>
<dbReference type="PIRSF" id="PIRSF001439">
    <property type="entry name" value="CryM"/>
    <property type="match status" value="1"/>
</dbReference>
<dbReference type="GO" id="GO:0019752">
    <property type="term" value="P:carboxylic acid metabolic process"/>
    <property type="evidence" value="ECO:0007669"/>
    <property type="project" value="UniProtKB-ARBA"/>
</dbReference>
<dbReference type="InterPro" id="IPR023401">
    <property type="entry name" value="ODC_N"/>
</dbReference>
<dbReference type="GO" id="GO:0008473">
    <property type="term" value="F:ornithine cyclodeaminase activity"/>
    <property type="evidence" value="ECO:0007669"/>
    <property type="project" value="UniProtKB-EC"/>
</dbReference>
<comment type="similarity">
    <text evidence="1">Belongs to the ornithine cyclodeaminase/mu-crystallin family.</text>
</comment>
<proteinExistence type="inferred from homology"/>
<dbReference type="PANTHER" id="PTHR13812">
    <property type="entry name" value="KETIMINE REDUCTASE MU-CRYSTALLIN"/>
    <property type="match status" value="1"/>
</dbReference>
<dbReference type="Pfam" id="PF02423">
    <property type="entry name" value="OCD_Mu_crystall"/>
    <property type="match status" value="1"/>
</dbReference>
<dbReference type="InterPro" id="IPR036291">
    <property type="entry name" value="NAD(P)-bd_dom_sf"/>
</dbReference>
<keyword evidence="2" id="KW-0456">Lyase</keyword>
<dbReference type="NCBIfam" id="NF004793">
    <property type="entry name" value="PRK06141.1"/>
    <property type="match status" value="1"/>
</dbReference>
<dbReference type="GO" id="GO:0005737">
    <property type="term" value="C:cytoplasm"/>
    <property type="evidence" value="ECO:0007669"/>
    <property type="project" value="TreeGrafter"/>
</dbReference>
<dbReference type="Gene3D" id="3.40.50.720">
    <property type="entry name" value="NAD(P)-binding Rossmann-like Domain"/>
    <property type="match status" value="1"/>
</dbReference>
<dbReference type="FunFam" id="3.40.50.720:FF:000311">
    <property type="entry name" value="Ornithine cyclodeaminase"/>
    <property type="match status" value="1"/>
</dbReference>
<dbReference type="PANTHER" id="PTHR13812:SF19">
    <property type="entry name" value="KETIMINE REDUCTASE MU-CRYSTALLIN"/>
    <property type="match status" value="1"/>
</dbReference>
<dbReference type="Gene3D" id="3.30.1780.10">
    <property type="entry name" value="ornithine cyclodeaminase, domain 1"/>
    <property type="match status" value="1"/>
</dbReference>
<sequence>MQVISKKEVIERLPYKELIEALRHMFASGAVAPLRHHHTMTTESGPDSTLLLMPSWSSSSGFGGVKLVNVNPKNREIGLPSISASYLLFDQKTGQHLCLMDASEMTARRTAAASALAASYLARPDSTKLLVVGAGKVGAQIPHAFSEKFQFDEISIWNRNKKNQTELVDGLSANGINAIGVNSLEEAVKAADIISCATLTNEPIIKGEWLRPGQHIDLIGSFTPSMREVDDETLRRSKIFVDTQAALIESGELKIPLQSGVIKEDDICASLYDLCAAEKNWRTKSDITLFKSVGHAIEDLAAAMLIYQGA</sequence>
<organism evidence="2">
    <name type="scientific">hydrothermal vent metagenome</name>
    <dbReference type="NCBI Taxonomy" id="652676"/>
    <lineage>
        <taxon>unclassified sequences</taxon>
        <taxon>metagenomes</taxon>
        <taxon>ecological metagenomes</taxon>
    </lineage>
</organism>
<reference evidence="2" key="1">
    <citation type="submission" date="2018-06" db="EMBL/GenBank/DDBJ databases">
        <authorList>
            <person name="Zhirakovskaya E."/>
        </authorList>
    </citation>
    <scope>NUCLEOTIDE SEQUENCE</scope>
</reference>
<evidence type="ECO:0000256" key="1">
    <source>
        <dbReference type="ARBA" id="ARBA00008903"/>
    </source>
</evidence>
<dbReference type="InterPro" id="IPR003462">
    <property type="entry name" value="ODC_Mu_crystall"/>
</dbReference>
<evidence type="ECO:0000313" key="2">
    <source>
        <dbReference type="EMBL" id="VAW21905.1"/>
    </source>
</evidence>
<gene>
    <name evidence="2" type="ORF">MNBD_ALPHA11-108</name>
</gene>
<accession>A0A3B0TTH9</accession>
<dbReference type="EMBL" id="UOEQ01000382">
    <property type="protein sequence ID" value="VAW21905.1"/>
    <property type="molecule type" value="Genomic_DNA"/>
</dbReference>
<name>A0A3B0TTH9_9ZZZZ</name>
<dbReference type="SUPFAM" id="SSF51735">
    <property type="entry name" value="NAD(P)-binding Rossmann-fold domains"/>
    <property type="match status" value="1"/>
</dbReference>
<dbReference type="GO" id="GO:0016491">
    <property type="term" value="F:oxidoreductase activity"/>
    <property type="evidence" value="ECO:0007669"/>
    <property type="project" value="UniProtKB-ARBA"/>
</dbReference>
<protein>
    <submittedName>
        <fullName evidence="2">Ornithine cyclodeaminase</fullName>
        <ecNumber evidence="2">4.3.1.12</ecNumber>
    </submittedName>
</protein>
<dbReference type="AlphaFoldDB" id="A0A3B0TTH9"/>